<gene>
    <name evidence="4" type="ORF">EI42_03000</name>
</gene>
<dbReference type="PANTHER" id="PTHR46470">
    <property type="entry name" value="N-ACYLNEURAMINATE-9-PHOSPHATASE"/>
    <property type="match status" value="1"/>
</dbReference>
<evidence type="ECO:0000256" key="3">
    <source>
        <dbReference type="HAMAP-Rule" id="MF_02240"/>
    </source>
</evidence>
<dbReference type="EMBL" id="QKUF01000009">
    <property type="protein sequence ID" value="PZW29278.1"/>
    <property type="molecule type" value="Genomic_DNA"/>
</dbReference>
<comment type="caution">
    <text evidence="4">The sequence shown here is derived from an EMBL/GenBank/DDBJ whole genome shotgun (WGS) entry which is preliminary data.</text>
</comment>
<comment type="function">
    <text evidence="3">Catalyzes the last step of the phosphorylated serine biosynthetic pathway, i.e. dephosphorylation of O-phospho-L-serine to form L-serine.</text>
</comment>
<keyword evidence="3" id="KW-0028">Amino-acid biosynthesis</keyword>
<dbReference type="PANTHER" id="PTHR46470:SF3">
    <property type="entry name" value="N-ACYLNEURAMINATE-9-PHOSPHATASE"/>
    <property type="match status" value="1"/>
</dbReference>
<dbReference type="OrthoDB" id="9809962at2"/>
<reference evidence="4 5" key="1">
    <citation type="submission" date="2018-06" db="EMBL/GenBank/DDBJ databases">
        <title>Genomic Encyclopedia of Archaeal and Bacterial Type Strains, Phase II (KMG-II): from individual species to whole genera.</title>
        <authorList>
            <person name="Goeker M."/>
        </authorList>
    </citation>
    <scope>NUCLEOTIDE SEQUENCE [LARGE SCALE GENOMIC DNA]</scope>
    <source>
        <strain evidence="4 5">ATCC BAA-1881</strain>
    </source>
</reference>
<evidence type="ECO:0000256" key="2">
    <source>
        <dbReference type="ARBA" id="ARBA00022842"/>
    </source>
</evidence>
<dbReference type="NCBIfam" id="TIGR01509">
    <property type="entry name" value="HAD-SF-IA-v3"/>
    <property type="match status" value="1"/>
</dbReference>
<keyword evidence="3" id="KW-0170">Cobalt</keyword>
<dbReference type="InterPro" id="IPR051400">
    <property type="entry name" value="HAD-like_hydrolase"/>
</dbReference>
<name>A0A326U744_THEHA</name>
<comment type="similarity">
    <text evidence="3">Belongs to the HAD-like hydrolase superfamily.</text>
</comment>
<comment type="cofactor">
    <cofactor evidence="3">
        <name>Mg(2+)</name>
        <dbReference type="ChEBI" id="CHEBI:18420"/>
    </cofactor>
    <cofactor evidence="3">
        <name>Co(2+)</name>
        <dbReference type="ChEBI" id="CHEBI:48828"/>
    </cofactor>
</comment>
<dbReference type="HAMAP" id="MF_02240">
    <property type="entry name" value="PSP"/>
    <property type="match status" value="1"/>
</dbReference>
<dbReference type="Gene3D" id="1.20.120.710">
    <property type="entry name" value="Haloacid dehalogenase hydrolase-like domain"/>
    <property type="match status" value="1"/>
</dbReference>
<evidence type="ECO:0000256" key="1">
    <source>
        <dbReference type="ARBA" id="ARBA00022801"/>
    </source>
</evidence>
<dbReference type="InterPro" id="IPR044266">
    <property type="entry name" value="PSP_YsaA"/>
</dbReference>
<sequence length="260" mass="29095">MTTTAIIFDLDATLIEDHEATQRAMTKVVAYACTQYRDLDPQKLQETAAATARELWDTGPAAAYSEAIGISAAEGMWGDFSGDDPGLQTLHQWVPTYRCEIWRRALAEQNKDDVQLAERLAALFCETRSTDYHIYAGAESMLERLRQSYRLALLTNGAPVLQWGKIRARDLEHYFDVIVVSGDLGIGKPDPEIFSHVLKQLAVSPEQAMMVGDSLKRDMVGAERSGIRGVWINSLHRQKDNVRIFAELQRVTELPSVLAN</sequence>
<dbReference type="GO" id="GO:0036424">
    <property type="term" value="F:L-phosphoserine phosphatase activity"/>
    <property type="evidence" value="ECO:0007669"/>
    <property type="project" value="UniProtKB-UniRule"/>
</dbReference>
<dbReference type="Gene3D" id="3.40.50.1000">
    <property type="entry name" value="HAD superfamily/HAD-like"/>
    <property type="match status" value="1"/>
</dbReference>
<dbReference type="GO" id="GO:0006564">
    <property type="term" value="P:L-serine biosynthetic process"/>
    <property type="evidence" value="ECO:0007669"/>
    <property type="project" value="UniProtKB-UniRule"/>
</dbReference>
<evidence type="ECO:0000313" key="5">
    <source>
        <dbReference type="Proteomes" id="UP000248806"/>
    </source>
</evidence>
<keyword evidence="2 3" id="KW-0460">Magnesium</keyword>
<keyword evidence="1 3" id="KW-0378">Hydrolase</keyword>
<comment type="catalytic activity">
    <reaction evidence="3">
        <text>O-phospho-L-serine + H2O = L-serine + phosphate</text>
        <dbReference type="Rhea" id="RHEA:21208"/>
        <dbReference type="ChEBI" id="CHEBI:15377"/>
        <dbReference type="ChEBI" id="CHEBI:33384"/>
        <dbReference type="ChEBI" id="CHEBI:43474"/>
        <dbReference type="ChEBI" id="CHEBI:57524"/>
        <dbReference type="EC" id="3.1.3.3"/>
    </reaction>
</comment>
<dbReference type="SFLD" id="SFLDS00003">
    <property type="entry name" value="Haloacid_Dehalogenase"/>
    <property type="match status" value="1"/>
</dbReference>
<dbReference type="SFLD" id="SFLDG01129">
    <property type="entry name" value="C1.5:_HAD__Beta-PGM__Phosphata"/>
    <property type="match status" value="1"/>
</dbReference>
<accession>A0A326U744</accession>
<dbReference type="RefSeq" id="WP_111323318.1">
    <property type="nucleotide sequence ID" value="NZ_BIFX01000001.1"/>
</dbReference>
<keyword evidence="3" id="KW-0718">Serine biosynthesis</keyword>
<dbReference type="InterPro" id="IPR006439">
    <property type="entry name" value="HAD-SF_hydro_IA"/>
</dbReference>
<protein>
    <recommendedName>
        <fullName evidence="3">Phosphoserine phosphatase</fullName>
        <shortName evidence="3">PSP</shortName>
        <ecNumber evidence="3">3.1.3.3</ecNumber>
    </recommendedName>
</protein>
<comment type="catalytic activity">
    <reaction evidence="3">
        <text>O-phospho-D-serine + H2O = D-serine + phosphate</text>
        <dbReference type="Rhea" id="RHEA:24873"/>
        <dbReference type="ChEBI" id="CHEBI:15377"/>
        <dbReference type="ChEBI" id="CHEBI:35247"/>
        <dbReference type="ChEBI" id="CHEBI:43474"/>
        <dbReference type="ChEBI" id="CHEBI:58680"/>
        <dbReference type="EC" id="3.1.3.3"/>
    </reaction>
</comment>
<dbReference type="AlphaFoldDB" id="A0A326U744"/>
<dbReference type="NCBIfam" id="TIGR01549">
    <property type="entry name" value="HAD-SF-IA-v1"/>
    <property type="match status" value="1"/>
</dbReference>
<dbReference type="CDD" id="cd04305">
    <property type="entry name" value="HAD_Neu5Ac-Pase_like"/>
    <property type="match status" value="1"/>
</dbReference>
<dbReference type="InterPro" id="IPR023214">
    <property type="entry name" value="HAD_sf"/>
</dbReference>
<keyword evidence="5" id="KW-1185">Reference proteome</keyword>
<dbReference type="Proteomes" id="UP000248806">
    <property type="component" value="Unassembled WGS sequence"/>
</dbReference>
<dbReference type="InterPro" id="IPR036412">
    <property type="entry name" value="HAD-like_sf"/>
</dbReference>
<organism evidence="4 5">
    <name type="scientific">Thermosporothrix hazakensis</name>
    <dbReference type="NCBI Taxonomy" id="644383"/>
    <lineage>
        <taxon>Bacteria</taxon>
        <taxon>Bacillati</taxon>
        <taxon>Chloroflexota</taxon>
        <taxon>Ktedonobacteria</taxon>
        <taxon>Ktedonobacterales</taxon>
        <taxon>Thermosporotrichaceae</taxon>
        <taxon>Thermosporothrix</taxon>
    </lineage>
</organism>
<dbReference type="Pfam" id="PF00702">
    <property type="entry name" value="Hydrolase"/>
    <property type="match status" value="1"/>
</dbReference>
<dbReference type="SUPFAM" id="SSF56784">
    <property type="entry name" value="HAD-like"/>
    <property type="match status" value="1"/>
</dbReference>
<dbReference type="EC" id="3.1.3.3" evidence="3"/>
<proteinExistence type="inferred from homology"/>
<comment type="pathway">
    <text evidence="3">Amino-acid biosynthesis; L-serine biosynthesis; L-serine from 3-phospho-D-glycerate: step 3/3.</text>
</comment>
<evidence type="ECO:0000313" key="4">
    <source>
        <dbReference type="EMBL" id="PZW29278.1"/>
    </source>
</evidence>